<protein>
    <recommendedName>
        <fullName evidence="1">RNA helicase</fullName>
        <ecNumber evidence="1">3.6.4.13</ecNumber>
    </recommendedName>
</protein>
<evidence type="ECO:0000256" key="1">
    <source>
        <dbReference type="ARBA" id="ARBA00012552"/>
    </source>
</evidence>
<dbReference type="CDD" id="cd18787">
    <property type="entry name" value="SF2_C_DEAD"/>
    <property type="match status" value="1"/>
</dbReference>
<dbReference type="EMBL" id="JBJKTR010000014">
    <property type="protein sequence ID" value="KAL3346891.1"/>
    <property type="molecule type" value="Genomic_DNA"/>
</dbReference>
<keyword evidence="5 7" id="KW-0067">ATP-binding</keyword>
<comment type="similarity">
    <text evidence="7">Belongs to the DEAD box helicase family.</text>
</comment>
<dbReference type="Pfam" id="PF00271">
    <property type="entry name" value="Helicase_C"/>
    <property type="match status" value="1"/>
</dbReference>
<dbReference type="EC" id="3.6.4.13" evidence="1"/>
<evidence type="ECO:0000313" key="11">
    <source>
        <dbReference type="EMBL" id="KAL3346892.1"/>
    </source>
</evidence>
<dbReference type="InterPro" id="IPR000629">
    <property type="entry name" value="RNA-helicase_DEAD-box_CS"/>
</dbReference>
<feature type="compositionally biased region" description="Basic and acidic residues" evidence="8">
    <location>
        <begin position="345"/>
        <end position="365"/>
    </location>
</feature>
<dbReference type="InterPro" id="IPR001650">
    <property type="entry name" value="Helicase_C-like"/>
</dbReference>
<comment type="caution">
    <text evidence="11">The sequence shown here is derived from an EMBL/GenBank/DDBJ whole genome shotgun (WGS) entry which is preliminary data.</text>
</comment>
<sequence length="413" mass="46400">MRRVRLDQVSYLVLDEADRMLDMGFEPQIRKIVKEVPTRRQTLMYTATWPKEVRKIAADLLVNPVQVNIGNVNELVANKSITQYIEVLSYMDKQKRLDQILRSQEPGSKIIIFCSTKKMCDQLARNLTRPFGAAAIHGDKSQGERDLVLSQFRTGKSPVLVATDVAARGLDVKDIRVVVNYDFPTGIEDYVHRIGRTGRAGATGEAYTFFCDQDAKHASDLIKVLEGANQQVPTELRDMASRGGGMGRARRQWDSGSGGRGGRYDAGYGGRDGARGGWEAPSSEKSGRVYDSDSRDSDRYGHDSRDNDAPASLHARSFHETMMQASQRRDRSRSRSPNRGGSGWGDRKSRERSRSRSAERFDRARFQVPEGGSFHEAMMRFSRSSAGDSREKVGGPCDDFYKDWEKERSPPRS</sequence>
<feature type="domain" description="Helicase ATP-binding" evidence="9">
    <location>
        <begin position="1"/>
        <end position="67"/>
    </location>
</feature>
<evidence type="ECO:0000256" key="5">
    <source>
        <dbReference type="ARBA" id="ARBA00022840"/>
    </source>
</evidence>
<keyword evidence="6" id="KW-0694">RNA-binding</keyword>
<dbReference type="AlphaFoldDB" id="A0ABD2ST40"/>
<evidence type="ECO:0000259" key="10">
    <source>
        <dbReference type="PROSITE" id="PS51194"/>
    </source>
</evidence>
<name>A0ABD2ST40_9SOLN</name>
<feature type="region of interest" description="Disordered" evidence="8">
    <location>
        <begin position="233"/>
        <end position="368"/>
    </location>
</feature>
<dbReference type="InterPro" id="IPR014001">
    <property type="entry name" value="Helicase_ATP-bd"/>
</dbReference>
<evidence type="ECO:0000256" key="8">
    <source>
        <dbReference type="SAM" id="MobiDB-lite"/>
    </source>
</evidence>
<dbReference type="InterPro" id="IPR011545">
    <property type="entry name" value="DEAD/DEAH_box_helicase_dom"/>
</dbReference>
<feature type="domain" description="Helicase C-terminal" evidence="10">
    <location>
        <begin position="96"/>
        <end position="240"/>
    </location>
</feature>
<feature type="compositionally biased region" description="Basic and acidic residues" evidence="8">
    <location>
        <begin position="388"/>
        <end position="413"/>
    </location>
</feature>
<evidence type="ECO:0000256" key="4">
    <source>
        <dbReference type="ARBA" id="ARBA00022806"/>
    </source>
</evidence>
<keyword evidence="3 7" id="KW-0378">Hydrolase</keyword>
<reference evidence="11 12" key="1">
    <citation type="submission" date="2024-05" db="EMBL/GenBank/DDBJ databases">
        <title>De novo assembly of an allotetraploid wild potato.</title>
        <authorList>
            <person name="Hosaka A.J."/>
        </authorList>
    </citation>
    <scope>NUCLEOTIDE SEQUENCE [LARGE SCALE GENOMIC DNA]</scope>
    <source>
        <tissue evidence="11">Young leaves</tissue>
    </source>
</reference>
<dbReference type="Pfam" id="PF00270">
    <property type="entry name" value="DEAD"/>
    <property type="match status" value="1"/>
</dbReference>
<dbReference type="SUPFAM" id="SSF52540">
    <property type="entry name" value="P-loop containing nucleoside triphosphate hydrolases"/>
    <property type="match status" value="1"/>
</dbReference>
<keyword evidence="4 7" id="KW-0347">Helicase</keyword>
<dbReference type="GO" id="GO:0003723">
    <property type="term" value="F:RNA binding"/>
    <property type="evidence" value="ECO:0007669"/>
    <property type="project" value="UniProtKB-KW"/>
</dbReference>
<keyword evidence="2 7" id="KW-0547">Nucleotide-binding</keyword>
<dbReference type="EMBL" id="JBJKTR010000014">
    <property type="protein sequence ID" value="KAL3346892.1"/>
    <property type="molecule type" value="Genomic_DNA"/>
</dbReference>
<evidence type="ECO:0000256" key="3">
    <source>
        <dbReference type="ARBA" id="ARBA00022801"/>
    </source>
</evidence>
<dbReference type="Proteomes" id="UP001627284">
    <property type="component" value="Unassembled WGS sequence"/>
</dbReference>
<keyword evidence="12" id="KW-1185">Reference proteome</keyword>
<dbReference type="PROSITE" id="PS51192">
    <property type="entry name" value="HELICASE_ATP_BIND_1"/>
    <property type="match status" value="1"/>
</dbReference>
<dbReference type="GO" id="GO:0005524">
    <property type="term" value="F:ATP binding"/>
    <property type="evidence" value="ECO:0007669"/>
    <property type="project" value="UniProtKB-KW"/>
</dbReference>
<evidence type="ECO:0000256" key="2">
    <source>
        <dbReference type="ARBA" id="ARBA00022741"/>
    </source>
</evidence>
<organism evidence="11 12">
    <name type="scientific">Solanum stoloniferum</name>
    <dbReference type="NCBI Taxonomy" id="62892"/>
    <lineage>
        <taxon>Eukaryota</taxon>
        <taxon>Viridiplantae</taxon>
        <taxon>Streptophyta</taxon>
        <taxon>Embryophyta</taxon>
        <taxon>Tracheophyta</taxon>
        <taxon>Spermatophyta</taxon>
        <taxon>Magnoliopsida</taxon>
        <taxon>eudicotyledons</taxon>
        <taxon>Gunneridae</taxon>
        <taxon>Pentapetalae</taxon>
        <taxon>asterids</taxon>
        <taxon>lamiids</taxon>
        <taxon>Solanales</taxon>
        <taxon>Solanaceae</taxon>
        <taxon>Solanoideae</taxon>
        <taxon>Solaneae</taxon>
        <taxon>Solanum</taxon>
    </lineage>
</organism>
<feature type="region of interest" description="Disordered" evidence="8">
    <location>
        <begin position="380"/>
        <end position="413"/>
    </location>
</feature>
<dbReference type="FunFam" id="3.40.50.300:FF:000008">
    <property type="entry name" value="ATP-dependent RNA helicase RhlB"/>
    <property type="match status" value="1"/>
</dbReference>
<evidence type="ECO:0000313" key="12">
    <source>
        <dbReference type="Proteomes" id="UP001627284"/>
    </source>
</evidence>
<dbReference type="PROSITE" id="PS00039">
    <property type="entry name" value="DEAD_ATP_HELICASE"/>
    <property type="match status" value="1"/>
</dbReference>
<gene>
    <name evidence="11" type="ORF">AABB24_025369</name>
</gene>
<evidence type="ECO:0000256" key="7">
    <source>
        <dbReference type="RuleBase" id="RU000492"/>
    </source>
</evidence>
<dbReference type="GO" id="GO:0016787">
    <property type="term" value="F:hydrolase activity"/>
    <property type="evidence" value="ECO:0007669"/>
    <property type="project" value="UniProtKB-KW"/>
</dbReference>
<dbReference type="InterPro" id="IPR027417">
    <property type="entry name" value="P-loop_NTPase"/>
</dbReference>
<dbReference type="EMBL" id="JBJKTR010000014">
    <property type="protein sequence ID" value="KAL3346889.1"/>
    <property type="molecule type" value="Genomic_DNA"/>
</dbReference>
<feature type="compositionally biased region" description="Basic and acidic residues" evidence="8">
    <location>
        <begin position="285"/>
        <end position="308"/>
    </location>
</feature>
<dbReference type="Gene3D" id="3.40.50.300">
    <property type="entry name" value="P-loop containing nucleotide triphosphate hydrolases"/>
    <property type="match status" value="2"/>
</dbReference>
<dbReference type="PROSITE" id="PS51194">
    <property type="entry name" value="HELICASE_CTER"/>
    <property type="match status" value="1"/>
</dbReference>
<dbReference type="SMART" id="SM00490">
    <property type="entry name" value="HELICc"/>
    <property type="match status" value="1"/>
</dbReference>
<proteinExistence type="inferred from homology"/>
<dbReference type="GO" id="GO:0003724">
    <property type="term" value="F:RNA helicase activity"/>
    <property type="evidence" value="ECO:0007669"/>
    <property type="project" value="UniProtKB-EC"/>
</dbReference>
<accession>A0ABD2ST40</accession>
<evidence type="ECO:0000256" key="6">
    <source>
        <dbReference type="ARBA" id="ARBA00022884"/>
    </source>
</evidence>
<evidence type="ECO:0000259" key="9">
    <source>
        <dbReference type="PROSITE" id="PS51192"/>
    </source>
</evidence>
<dbReference type="PANTHER" id="PTHR47958">
    <property type="entry name" value="ATP-DEPENDENT RNA HELICASE DBP3"/>
    <property type="match status" value="1"/>
</dbReference>